<dbReference type="SUPFAM" id="SSF56935">
    <property type="entry name" value="Porins"/>
    <property type="match status" value="1"/>
</dbReference>
<keyword evidence="3" id="KW-1185">Reference proteome</keyword>
<keyword evidence="1" id="KW-0732">Signal</keyword>
<dbReference type="Proteomes" id="UP000199679">
    <property type="component" value="Chromosome I"/>
</dbReference>
<feature type="signal peptide" evidence="1">
    <location>
        <begin position="1"/>
        <end position="22"/>
    </location>
</feature>
<name>A0A1H1NLZ6_MUCMA</name>
<evidence type="ECO:0008006" key="4">
    <source>
        <dbReference type="Google" id="ProtNLM"/>
    </source>
</evidence>
<dbReference type="STRING" id="652787.SAMN05216490_0349"/>
<feature type="chain" id="PRO_5009255705" description="Long-chain fatty acid transport protein" evidence="1">
    <location>
        <begin position="23"/>
        <end position="447"/>
    </location>
</feature>
<accession>A0A1H1NLZ6</accession>
<sequence>MIKYTRFFITFLLALIVFQARSQSTATTSSPYSRYGLGDITPQVLPQNIAMGDLSVATNSLNGYSDINPLNPASYGKIALTVADVGIYGSSLTLNQTGQKSQTDGNFRLSHVAFAFPVTKHSALSFGLLPYSEFGYNYKITSANLGTSSSVDTNAVNHIYSGEGGLSKAYLGYGFGIGKHLLLGANVSYIFGKLKEYSSTEIPNLAGTLDSRVENDYAIGGVDYDFGGQYTIDLSATKHIIFGYSGSSSSSITSQYSSFVSLYTYDSSGNQNVPIDTLASTKNPKDKIKLPMINHFGLTFVNDNKLLVGAEYSTSNWSQLTIGGVNQGLQNSKTYNLGASFTPNIYALNNYWATVDYKLGVIYDQTYIDVNNPLNNTNTNIKNYALTFGLGLPLRPNVTSFYKINFSAEVGRRGTLDNGLIKENYVNLHLSFTLNDRWFMKYKIGQE</sequence>
<reference evidence="2 3" key="1">
    <citation type="submission" date="2016-10" db="EMBL/GenBank/DDBJ databases">
        <authorList>
            <person name="de Groot N.N."/>
        </authorList>
    </citation>
    <scope>NUCLEOTIDE SEQUENCE [LARGE SCALE GENOMIC DNA]</scope>
    <source>
        <strain evidence="2 3">MP1X4</strain>
    </source>
</reference>
<dbReference type="EMBL" id="LT629740">
    <property type="protein sequence ID" value="SDR99735.1"/>
    <property type="molecule type" value="Genomic_DNA"/>
</dbReference>
<evidence type="ECO:0000313" key="2">
    <source>
        <dbReference type="EMBL" id="SDR99735.1"/>
    </source>
</evidence>
<organism evidence="2 3">
    <name type="scientific">Mucilaginibacter mallensis</name>
    <dbReference type="NCBI Taxonomy" id="652787"/>
    <lineage>
        <taxon>Bacteria</taxon>
        <taxon>Pseudomonadati</taxon>
        <taxon>Bacteroidota</taxon>
        <taxon>Sphingobacteriia</taxon>
        <taxon>Sphingobacteriales</taxon>
        <taxon>Sphingobacteriaceae</taxon>
        <taxon>Mucilaginibacter</taxon>
    </lineage>
</organism>
<evidence type="ECO:0000256" key="1">
    <source>
        <dbReference type="SAM" id="SignalP"/>
    </source>
</evidence>
<evidence type="ECO:0000313" key="3">
    <source>
        <dbReference type="Proteomes" id="UP000199679"/>
    </source>
</evidence>
<dbReference type="Gene3D" id="2.40.160.60">
    <property type="entry name" value="Outer membrane protein transport protein (OMPP1/FadL/TodX)"/>
    <property type="match status" value="1"/>
</dbReference>
<proteinExistence type="predicted"/>
<dbReference type="AlphaFoldDB" id="A0A1H1NLZ6"/>
<protein>
    <recommendedName>
        <fullName evidence="4">Long-chain fatty acid transport protein</fullName>
    </recommendedName>
</protein>
<gene>
    <name evidence="2" type="ORF">SAMN05216490_0349</name>
</gene>